<dbReference type="EMBL" id="JBHMFC010000022">
    <property type="protein sequence ID" value="MFB9056540.1"/>
    <property type="molecule type" value="Genomic_DNA"/>
</dbReference>
<keyword evidence="3" id="KW-1185">Reference proteome</keyword>
<accession>A0ABV5FAT3</accession>
<dbReference type="NCBIfam" id="NF041748">
    <property type="entry name" value="Drt3b"/>
    <property type="match status" value="1"/>
</dbReference>
<organism evidence="2 3">
    <name type="scientific">Mariniflexile ostreae</name>
    <dbReference type="NCBI Taxonomy" id="1520892"/>
    <lineage>
        <taxon>Bacteria</taxon>
        <taxon>Pseudomonadati</taxon>
        <taxon>Bacteroidota</taxon>
        <taxon>Flavobacteriia</taxon>
        <taxon>Flavobacteriales</taxon>
        <taxon>Flavobacteriaceae</taxon>
        <taxon>Mariniflexile</taxon>
    </lineage>
</organism>
<sequence>MMVKNKRYITNKKQRVVLSDVLPFETPATFSNRHFYEFLISNEVELVGNRIQWKNNDRSTKAIMKMLFGISDGQIQSQSCTHFDLNVNSGALKAIPFHYKISHKHKEFRELTVVHPKSQLAVIEFYDVFKDLILYYSSQSDFSLRRPFNTAQFTYFKDRLHYDKLSADHETEGVEVFDKEYENLKTFFSYKEISNIHKFYESYKYHRCEKKYDNLFKFDISKCFDSIYSHSITWALLEKEIVKDNIGLSKSTFGGIFDRLMQDLNYGETNGIIIGPEFSRIFAEIILQKIDKTVQLELADLESPLIFRKDYEVFRYVDDYFIFYTDEHVKDEVLNRFRLKLRDYKLGLNEGKSEEYSKPILTDITKAKVGVVKLLEKQLAFNKIEFSKDEFNGKKLKKPFYISSNRLITEFKIIVDTSKVKYKDIQNFTLGCIDNKTIELIKVSIEECQDENVIANEILEMLDLSFFIYTVTPRVNSTIKLCSIISKLAQFSKLHLSVDLKHRIFKKIYDEIFLVLKKVRIKEHIQIETLYLLIALDDLGREYRLSEELLGHYLRINLVKKECEYPLHYFSITVTLFYIGNKRRYKKIKKVIENYILQKINDVSMENRTKHTELVLLFFDLLSCPYLDRVFKNKLFLLFGIQSSQGALKSEIINYRKYWFTKWDNFNFGKELEAKKSQEVY</sequence>
<keyword evidence="2" id="KW-0808">Transferase</keyword>
<dbReference type="Pfam" id="PF00078">
    <property type="entry name" value="RVT_1"/>
    <property type="match status" value="1"/>
</dbReference>
<dbReference type="RefSeq" id="WP_379860730.1">
    <property type="nucleotide sequence ID" value="NZ_JBHMFC010000022.1"/>
</dbReference>
<gene>
    <name evidence="2" type="primary">drt3b</name>
    <name evidence="2" type="ORF">ACFFU9_07250</name>
</gene>
<protein>
    <submittedName>
        <fullName evidence="2">Antiviral reverse transcriptase Drt3b</fullName>
    </submittedName>
</protein>
<evidence type="ECO:0000259" key="1">
    <source>
        <dbReference type="PROSITE" id="PS50878"/>
    </source>
</evidence>
<evidence type="ECO:0000313" key="2">
    <source>
        <dbReference type="EMBL" id="MFB9056540.1"/>
    </source>
</evidence>
<dbReference type="CDD" id="cd01646">
    <property type="entry name" value="RT_Bac_retron_I"/>
    <property type="match status" value="1"/>
</dbReference>
<dbReference type="GO" id="GO:0003964">
    <property type="term" value="F:RNA-directed DNA polymerase activity"/>
    <property type="evidence" value="ECO:0007669"/>
    <property type="project" value="UniProtKB-KW"/>
</dbReference>
<dbReference type="Proteomes" id="UP001589585">
    <property type="component" value="Unassembled WGS sequence"/>
</dbReference>
<feature type="domain" description="Reverse transcriptase" evidence="1">
    <location>
        <begin position="118"/>
        <end position="386"/>
    </location>
</feature>
<keyword evidence="2" id="KW-0695">RNA-directed DNA polymerase</keyword>
<dbReference type="PROSITE" id="PS50878">
    <property type="entry name" value="RT_POL"/>
    <property type="match status" value="1"/>
</dbReference>
<reference evidence="2 3" key="1">
    <citation type="submission" date="2024-09" db="EMBL/GenBank/DDBJ databases">
        <authorList>
            <person name="Sun Q."/>
            <person name="Mori K."/>
        </authorList>
    </citation>
    <scope>NUCLEOTIDE SEQUENCE [LARGE SCALE GENOMIC DNA]</scope>
    <source>
        <strain evidence="2 3">CECT 8622</strain>
    </source>
</reference>
<name>A0ABV5FAT3_9FLAO</name>
<keyword evidence="2" id="KW-0548">Nucleotidyltransferase</keyword>
<evidence type="ECO:0000313" key="3">
    <source>
        <dbReference type="Proteomes" id="UP001589585"/>
    </source>
</evidence>
<dbReference type="InterPro" id="IPR000477">
    <property type="entry name" value="RT_dom"/>
</dbReference>
<proteinExistence type="predicted"/>
<comment type="caution">
    <text evidence="2">The sequence shown here is derived from an EMBL/GenBank/DDBJ whole genome shotgun (WGS) entry which is preliminary data.</text>
</comment>